<evidence type="ECO:0000313" key="1">
    <source>
        <dbReference type="EMBL" id="EDP13918.1"/>
    </source>
</evidence>
<gene>
    <name evidence="1" type="ORF">CLOBOL_05799</name>
</gene>
<accession>A8S0X6</accession>
<dbReference type="AlphaFoldDB" id="A8S0X6"/>
<name>A8S0X6_ENTBW</name>
<dbReference type="EMBL" id="ABCC02000044">
    <property type="protein sequence ID" value="EDP13918.1"/>
    <property type="molecule type" value="Genomic_DNA"/>
</dbReference>
<sequence length="38" mass="4436">MLCFSTLHTAYVMFYELILPQETGHLFVMFTDCSGIYL</sequence>
<protein>
    <submittedName>
        <fullName evidence="1">Uncharacterized protein</fullName>
    </submittedName>
</protein>
<dbReference type="PaxDb" id="411902-CLOBOL_05799"/>
<comment type="caution">
    <text evidence="1">The sequence shown here is derived from an EMBL/GenBank/DDBJ whole genome shotgun (WGS) entry which is preliminary data.</text>
</comment>
<proteinExistence type="predicted"/>
<evidence type="ECO:0000313" key="2">
    <source>
        <dbReference type="Proteomes" id="UP000005396"/>
    </source>
</evidence>
<reference evidence="1 2" key="1">
    <citation type="submission" date="2007-08" db="EMBL/GenBank/DDBJ databases">
        <authorList>
            <person name="Fulton L."/>
            <person name="Clifton S."/>
            <person name="Fulton B."/>
            <person name="Xu J."/>
            <person name="Minx P."/>
            <person name="Pepin K.H."/>
            <person name="Johnson M."/>
            <person name="Thiruvilangam P."/>
            <person name="Bhonagiri V."/>
            <person name="Nash W.E."/>
            <person name="Mardis E.R."/>
            <person name="Wilson R.K."/>
        </authorList>
    </citation>
    <scope>NUCLEOTIDE SEQUENCE [LARGE SCALE GENOMIC DNA]</scope>
    <source>
        <strain evidence="2">ATCC BAA-613 / DSM 15670 / CCUG 46953 / JCM 12243 / WAL 16351</strain>
    </source>
</reference>
<dbReference type="Proteomes" id="UP000005396">
    <property type="component" value="Unassembled WGS sequence"/>
</dbReference>
<dbReference type="HOGENOM" id="CLU_3326511_0_0_9"/>
<organism evidence="1 2">
    <name type="scientific">Enterocloster bolteae (strain ATCC BAA-613 / DSM 15670 / CCUG 46953 / JCM 12243 / WAL 16351)</name>
    <name type="common">Clostridium bolteae</name>
    <dbReference type="NCBI Taxonomy" id="411902"/>
    <lineage>
        <taxon>Bacteria</taxon>
        <taxon>Bacillati</taxon>
        <taxon>Bacillota</taxon>
        <taxon>Clostridia</taxon>
        <taxon>Lachnospirales</taxon>
        <taxon>Lachnospiraceae</taxon>
        <taxon>Enterocloster</taxon>
    </lineage>
</organism>
<reference evidence="1 2" key="2">
    <citation type="submission" date="2007-09" db="EMBL/GenBank/DDBJ databases">
        <title>Draft genome sequence of Clostridium bolteae (ATCC BAA-613).</title>
        <authorList>
            <person name="Sudarsanam P."/>
            <person name="Ley R."/>
            <person name="Guruge J."/>
            <person name="Turnbaugh P.J."/>
            <person name="Mahowald M."/>
            <person name="Liep D."/>
            <person name="Gordon J."/>
        </authorList>
    </citation>
    <scope>NUCLEOTIDE SEQUENCE [LARGE SCALE GENOMIC DNA]</scope>
    <source>
        <strain evidence="2">ATCC BAA-613 / DSM 15670 / CCUG 46953 / JCM 12243 / WAL 16351</strain>
    </source>
</reference>